<dbReference type="OMA" id="WWKDKDP"/>
<dbReference type="Gramene" id="Ma10_t15320.1">
    <property type="protein sequence ID" value="Ma10_p15320.1"/>
    <property type="gene ID" value="Ma10_g15320"/>
</dbReference>
<protein>
    <submittedName>
        <fullName evidence="1">(wild Malaysian banana) hypothetical protein</fullName>
    </submittedName>
</protein>
<evidence type="ECO:0000313" key="2">
    <source>
        <dbReference type="EnsemblPlants" id="Ma10_p15320.1"/>
    </source>
</evidence>
<sequence>MDEPLLPTSAPKTAPPATTASYPSFLRRLRIFLVLAACALWANYEASKGFDITVLHGASRSPAARRFGLLFVSNGRAARLVLSSSDLVQRVLYPDDSFPRKPVRRITLFLADENLNETVVVSHGRHPGEFVVQMSPAVMKATDVQMSVASALQRGVARVWLWDGRGQAPRPLLDAMVEYLTTQNNASATLRTNSCCAAGEQLRVARVNRAMQEEWDDRMLEDVCGSPSEKVCSACLPLIDLSTFARNVDPDQDPQT</sequence>
<gene>
    <name evidence="1" type="ORF">GSMUA_318260.1</name>
</gene>
<dbReference type="EMBL" id="HG996476">
    <property type="protein sequence ID" value="CAG1853600.1"/>
    <property type="molecule type" value="Genomic_DNA"/>
</dbReference>
<dbReference type="InterPro" id="IPR007541">
    <property type="entry name" value="Uncharacterised_BSP"/>
</dbReference>
<dbReference type="AlphaFoldDB" id="A0A804KWG1"/>
<keyword evidence="3" id="KW-1185">Reference proteome</keyword>
<reference evidence="1" key="1">
    <citation type="submission" date="2021-03" db="EMBL/GenBank/DDBJ databases">
        <authorList>
            <consortium name="Genoscope - CEA"/>
            <person name="William W."/>
        </authorList>
    </citation>
    <scope>NUCLEOTIDE SEQUENCE</scope>
    <source>
        <strain evidence="1">Doubled-haploid Pahang</strain>
    </source>
</reference>
<dbReference type="EnsemblPlants" id="Ma10_t15320.1">
    <property type="protein sequence ID" value="Ma10_p15320.1"/>
    <property type="gene ID" value="Ma10_g15320"/>
</dbReference>
<dbReference type="Proteomes" id="UP000012960">
    <property type="component" value="Unplaced"/>
</dbReference>
<name>A0A804KWG1_MUSAM</name>
<dbReference type="InParanoid" id="A0A804KWG1"/>
<accession>A0A804KWG1</accession>
<proteinExistence type="predicted"/>
<reference evidence="2" key="2">
    <citation type="submission" date="2021-05" db="UniProtKB">
        <authorList>
            <consortium name="EnsemblPlants"/>
        </authorList>
    </citation>
    <scope>IDENTIFICATION</scope>
    <source>
        <strain evidence="2">subsp. malaccensis</strain>
    </source>
</reference>
<dbReference type="PANTHER" id="PTHR33321">
    <property type="match status" value="1"/>
</dbReference>
<dbReference type="Pfam" id="PF04450">
    <property type="entry name" value="BSP"/>
    <property type="match status" value="1"/>
</dbReference>
<evidence type="ECO:0000313" key="3">
    <source>
        <dbReference type="Proteomes" id="UP000012960"/>
    </source>
</evidence>
<organism evidence="2 3">
    <name type="scientific">Musa acuminata subsp. malaccensis</name>
    <name type="common">Wild banana</name>
    <name type="synonym">Musa malaccensis</name>
    <dbReference type="NCBI Taxonomy" id="214687"/>
    <lineage>
        <taxon>Eukaryota</taxon>
        <taxon>Viridiplantae</taxon>
        <taxon>Streptophyta</taxon>
        <taxon>Embryophyta</taxon>
        <taxon>Tracheophyta</taxon>
        <taxon>Spermatophyta</taxon>
        <taxon>Magnoliopsida</taxon>
        <taxon>Liliopsida</taxon>
        <taxon>Zingiberales</taxon>
        <taxon>Musaceae</taxon>
        <taxon>Musa</taxon>
    </lineage>
</organism>
<dbReference type="OrthoDB" id="1924946at2759"/>
<dbReference type="PANTHER" id="PTHR33321:SF3">
    <property type="entry name" value="OS05G0582000 PROTEIN"/>
    <property type="match status" value="1"/>
</dbReference>
<evidence type="ECO:0000313" key="1">
    <source>
        <dbReference type="EMBL" id="CAG1853600.1"/>
    </source>
</evidence>